<dbReference type="RefSeq" id="XP_001646949.1">
    <property type="nucleotide sequence ID" value="XM_001646899.1"/>
</dbReference>
<feature type="transmembrane region" description="Helical" evidence="6">
    <location>
        <begin position="83"/>
        <end position="105"/>
    </location>
</feature>
<dbReference type="Proteomes" id="UP000000267">
    <property type="component" value="Unassembled WGS sequence"/>
</dbReference>
<evidence type="ECO:0000256" key="5">
    <source>
        <dbReference type="SAM" id="MobiDB-lite"/>
    </source>
</evidence>
<dbReference type="PANTHER" id="PTHR47804:SF4">
    <property type="entry name" value="AFR661WP"/>
    <property type="match status" value="1"/>
</dbReference>
<dbReference type="Pfam" id="PF13515">
    <property type="entry name" value="FUSC_2"/>
    <property type="match status" value="1"/>
</dbReference>
<keyword evidence="2 6" id="KW-0812">Transmembrane</keyword>
<evidence type="ECO:0000256" key="3">
    <source>
        <dbReference type="ARBA" id="ARBA00022989"/>
    </source>
</evidence>
<feature type="transmembrane region" description="Helical" evidence="6">
    <location>
        <begin position="156"/>
        <end position="176"/>
    </location>
</feature>
<organism evidence="10">
    <name type="scientific">Vanderwaltozyma polyspora (strain ATCC 22028 / DSM 70294 / BCRC 21397 / CBS 2163 / NBRC 10782 / NRRL Y-8283 / UCD 57-17)</name>
    <name type="common">Kluyveromyces polysporus</name>
    <dbReference type="NCBI Taxonomy" id="436907"/>
    <lineage>
        <taxon>Eukaryota</taxon>
        <taxon>Fungi</taxon>
        <taxon>Dikarya</taxon>
        <taxon>Ascomycota</taxon>
        <taxon>Saccharomycotina</taxon>
        <taxon>Saccharomycetes</taxon>
        <taxon>Saccharomycetales</taxon>
        <taxon>Saccharomycetaceae</taxon>
        <taxon>Vanderwaltozyma</taxon>
    </lineage>
</organism>
<dbReference type="GeneID" id="5547419"/>
<dbReference type="InterPro" id="IPR049453">
    <property type="entry name" value="Memb_transporter_dom"/>
</dbReference>
<evidence type="ECO:0000256" key="6">
    <source>
        <dbReference type="SAM" id="Phobius"/>
    </source>
</evidence>
<feature type="domain" description="Integral membrane bound transporter" evidence="8">
    <location>
        <begin position="642"/>
        <end position="769"/>
    </location>
</feature>
<name>A7TF66_VANPO</name>
<evidence type="ECO:0000256" key="2">
    <source>
        <dbReference type="ARBA" id="ARBA00022692"/>
    </source>
</evidence>
<dbReference type="STRING" id="436907.A7TF66"/>
<evidence type="ECO:0000259" key="7">
    <source>
        <dbReference type="Pfam" id="PF10337"/>
    </source>
</evidence>
<feature type="compositionally biased region" description="Polar residues" evidence="5">
    <location>
        <begin position="1171"/>
        <end position="1188"/>
    </location>
</feature>
<dbReference type="PRINTS" id="PR02047">
    <property type="entry name" value="BREFELDNASP4"/>
</dbReference>
<feature type="transmembrane region" description="Helical" evidence="6">
    <location>
        <begin position="619"/>
        <end position="636"/>
    </location>
</feature>
<proteinExistence type="predicted"/>
<feature type="transmembrane region" description="Helical" evidence="6">
    <location>
        <begin position="666"/>
        <end position="686"/>
    </location>
</feature>
<feature type="transmembrane region" description="Helical" evidence="6">
    <location>
        <begin position="188"/>
        <end position="206"/>
    </location>
</feature>
<dbReference type="OMA" id="VTWPAFV"/>
<dbReference type="HOGENOM" id="CLU_007711_0_0_1"/>
<reference evidence="9 10" key="1">
    <citation type="journal article" date="2007" name="Proc. Natl. Acad. Sci. U.S.A.">
        <title>Independent sorting-out of thousands of duplicated gene pairs in two yeast species descended from a whole-genome duplication.</title>
        <authorList>
            <person name="Scannell D.R."/>
            <person name="Frank A.C."/>
            <person name="Conant G.C."/>
            <person name="Byrne K.P."/>
            <person name="Woolfit M."/>
            <person name="Wolfe K.H."/>
        </authorList>
    </citation>
    <scope>NUCLEOTIDE SEQUENCE [LARGE SCALE GENOMIC DNA]</scope>
    <source>
        <strain evidence="10">ATCC 22028 / DSM 70294 / BCRC 21397 / CBS 2163 / NBRC 10782 / NRRL Y-8283 / UCD 57-17</strain>
    </source>
</reference>
<dbReference type="PANTHER" id="PTHR47804">
    <property type="entry name" value="60S RIBOSOMAL PROTEIN L19"/>
    <property type="match status" value="1"/>
</dbReference>
<evidence type="ECO:0000256" key="4">
    <source>
        <dbReference type="ARBA" id="ARBA00023136"/>
    </source>
</evidence>
<evidence type="ECO:0000313" key="10">
    <source>
        <dbReference type="Proteomes" id="UP000000267"/>
    </source>
</evidence>
<dbReference type="InParanoid" id="A7TF66"/>
<keyword evidence="3 6" id="KW-1133">Transmembrane helix</keyword>
<feature type="transmembrane region" description="Helical" evidence="6">
    <location>
        <begin position="131"/>
        <end position="150"/>
    </location>
</feature>
<dbReference type="KEGG" id="vpo:Kpol_2000p58"/>
<feature type="region of interest" description="Disordered" evidence="5">
    <location>
        <begin position="1171"/>
        <end position="1210"/>
    </location>
</feature>
<feature type="transmembrane region" description="Helical" evidence="6">
    <location>
        <begin position="698"/>
        <end position="716"/>
    </location>
</feature>
<dbReference type="InterPro" id="IPR023244">
    <property type="entry name" value="Brefeldin_A-sensitivity_4"/>
</dbReference>
<accession>A7TF66</accession>
<dbReference type="EMBL" id="DS480382">
    <property type="protein sequence ID" value="EDO19091.1"/>
    <property type="molecule type" value="Genomic_DNA"/>
</dbReference>
<dbReference type="InterPro" id="IPR052430">
    <property type="entry name" value="IVT-Associated"/>
</dbReference>
<sequence length="1227" mass="138838">MAAKKVGNRNNLLWRLIKLFQHYFPCDRVLAQRIFKSTVNSTVAFIFVLIPQIRNRLGSVPPMLPLISVMVHPGRRVSGTIQGAIYCITGLIFGLAYALLGRFLAQRCLGSSWNKLTDNEHYATHYKSYEAALAILAVFETIMLLFHGWMRSVNHHYFGIVFPLFLVVHFTFLEPLKVTPAQLSKSYTTPFYLGIAMSIFWNLVLFPEFGSSYLGNATVETWNEVHKAVDHAINFFLTINLNGDSSKYTKEPASLGKLLNMKNTIDKKISTSQLVYEECVYEASYSYVSPGQLSPVMDTYDTLSKSIKGIINSCQLEFILLGKEQRDGKTNPLNRNTEKEIEYADAEKLFKILERIRPLVYDLHKTLSESIYTIKLVLAKAYDVNLKNVHTCSMFTNGSFPEYKNKKDFPKDFQFEERIQSLETSLLNFNLGYRNELIRLDINLLDPSDEMFLLSSFLMNFQQVTKNIIEVMKSSKDIYDFRVKQESKGWIRGKTLWINFLRNFDSLKTWITSTYTKGSSVTEDEGLRGTLTSSIANPYPITKRPEAEEDELLAQKIDEVLKPQRSNVQELPISNNDLDMDSLCKKVGQPLYLIPSYYFTAFLVWGNKFYKRSKAHFRFSIQVAIALLLSSFPMFIPKTRDWYNQYRGAWIGFVCILCLEPSVGGTFWVFFLRAVGVIIGSAWAYVSYVSAVNQTNPYLETVITCFGSAPGFYFLLGTPYVKAAIIQIISIYIVILAAVYPGSAPGGILVNFAKRCLAVGYGGVIALLVQLVIFPITAREQLNEEISFVCGCISRMETLYAFGLEGEKVSPIDLNDRYKQFSKISRTAKAALARAEAYKGLTRQEPRLKGKYVELEIIFTQVIFLQKQIIERMDNVALLRLDYGSGVIDELNYAVFPYRRQVVANVSCLMRALQEAFINKTPLPQFLPSARISHRRLVNKVRQALWNKYRTQINSLKPHVVPNRFDHDTESDTDSISDSDDEGIVINSRKPLAAGLELLSPHEQLLKEKFLSWNASSAAIEEIIEYIEELQDLTKILVGVNEFKYGFLSRPLYTDWAAAAVTGFDTFIAGNIPSDNHTPSPPTFSPSEPIQEEIIEENETHDLSSNSFTSGSLSNTDFSDLENQPIAYNKPTADYGDAGPSTVDLARIASHKLTRGKDGLPKPFRQRAFSIGSSSDYSSNLQPLSQRKTLGEADSSFYDTEQSSDDDLPLALKRILSRKSGKSNKDK</sequence>
<evidence type="ECO:0000313" key="9">
    <source>
        <dbReference type="EMBL" id="EDO19091.1"/>
    </source>
</evidence>
<keyword evidence="10" id="KW-1185">Reference proteome</keyword>
<protein>
    <submittedName>
        <fullName evidence="9">Uncharacterized protein</fullName>
    </submittedName>
</protein>
<dbReference type="AlphaFoldDB" id="A7TF66"/>
<evidence type="ECO:0000256" key="1">
    <source>
        <dbReference type="ARBA" id="ARBA00004141"/>
    </source>
</evidence>
<dbReference type="OrthoDB" id="68611at2759"/>
<feature type="domain" description="Putative ER transporter 6TM N-terminal" evidence="7">
    <location>
        <begin position="27"/>
        <end position="426"/>
    </location>
</feature>
<gene>
    <name evidence="9" type="ORF">Kpol_2000p58</name>
</gene>
<comment type="subcellular location">
    <subcellularLocation>
        <location evidence="1">Membrane</location>
        <topology evidence="1">Multi-pass membrane protein</topology>
    </subcellularLocation>
</comment>
<dbReference type="GO" id="GO:0016020">
    <property type="term" value="C:membrane"/>
    <property type="evidence" value="ECO:0007669"/>
    <property type="project" value="UniProtKB-SubCell"/>
</dbReference>
<dbReference type="Pfam" id="PF10337">
    <property type="entry name" value="ArAE_2_N"/>
    <property type="match status" value="1"/>
</dbReference>
<dbReference type="InterPro" id="IPR018823">
    <property type="entry name" value="ArAE_2_N"/>
</dbReference>
<feature type="transmembrane region" description="Helical" evidence="6">
    <location>
        <begin position="752"/>
        <end position="774"/>
    </location>
</feature>
<dbReference type="FunCoup" id="A7TF66">
    <property type="interactions" value="27"/>
</dbReference>
<dbReference type="eggNOG" id="KOG4711">
    <property type="taxonomic scope" value="Eukaryota"/>
</dbReference>
<evidence type="ECO:0000259" key="8">
    <source>
        <dbReference type="Pfam" id="PF13515"/>
    </source>
</evidence>
<keyword evidence="4 6" id="KW-0472">Membrane</keyword>
<feature type="region of interest" description="Disordered" evidence="5">
    <location>
        <begin position="1100"/>
        <end position="1123"/>
    </location>
</feature>
<feature type="transmembrane region" description="Helical" evidence="6">
    <location>
        <begin position="723"/>
        <end position="740"/>
    </location>
</feature>
<dbReference type="PhylomeDB" id="A7TF66"/>
<feature type="compositionally biased region" description="Low complexity" evidence="5">
    <location>
        <begin position="1103"/>
        <end position="1116"/>
    </location>
</feature>